<dbReference type="Gene3D" id="3.20.20.70">
    <property type="entry name" value="Aldolase class I"/>
    <property type="match status" value="1"/>
</dbReference>
<evidence type="ECO:0000313" key="1">
    <source>
        <dbReference type="EMBL" id="KAA6332758.1"/>
    </source>
</evidence>
<evidence type="ECO:0008006" key="2">
    <source>
        <dbReference type="Google" id="ProtNLM"/>
    </source>
</evidence>
<name>A0A5J4RGS5_9ZZZZ</name>
<proteinExistence type="predicted"/>
<dbReference type="InterPro" id="IPR013785">
    <property type="entry name" value="Aldolase_TIM"/>
</dbReference>
<comment type="caution">
    <text evidence="1">The sequence shown here is derived from an EMBL/GenBank/DDBJ whole genome shotgun (WGS) entry which is preliminary data.</text>
</comment>
<organism evidence="1">
    <name type="scientific">termite gut metagenome</name>
    <dbReference type="NCBI Taxonomy" id="433724"/>
    <lineage>
        <taxon>unclassified sequences</taxon>
        <taxon>metagenomes</taxon>
        <taxon>organismal metagenomes</taxon>
    </lineage>
</organism>
<dbReference type="AlphaFoldDB" id="A0A5J4RGS5"/>
<sequence>MDKYEGQTPFLLSGGISMESIETLKEFTHPRWAGIDINSRFEAVVPLIGKRSQHPYEMSLGFGC</sequence>
<accession>A0A5J4RGS5</accession>
<protein>
    <recommendedName>
        <fullName evidence="2">Phosphoribosylanthranilate isomerase</fullName>
    </recommendedName>
</protein>
<gene>
    <name evidence="1" type="ORF">EZS27_018756</name>
</gene>
<dbReference type="EMBL" id="SNRY01001197">
    <property type="protein sequence ID" value="KAA6332758.1"/>
    <property type="molecule type" value="Genomic_DNA"/>
</dbReference>
<reference evidence="1" key="1">
    <citation type="submission" date="2019-03" db="EMBL/GenBank/DDBJ databases">
        <title>Single cell metagenomics reveals metabolic interactions within the superorganism composed of flagellate Streblomastix strix and complex community of Bacteroidetes bacteria on its surface.</title>
        <authorList>
            <person name="Treitli S.C."/>
            <person name="Kolisko M."/>
            <person name="Husnik F."/>
            <person name="Keeling P."/>
            <person name="Hampl V."/>
        </authorList>
    </citation>
    <scope>NUCLEOTIDE SEQUENCE</scope>
    <source>
        <strain evidence="1">STM</strain>
    </source>
</reference>